<reference evidence="2" key="1">
    <citation type="submission" date="2023-10" db="EMBL/GenBank/DDBJ databases">
        <title>Chromosome-level genome of the transformable northern wattle, Acacia crassicarpa.</title>
        <authorList>
            <person name="Massaro I."/>
            <person name="Sinha N.R."/>
            <person name="Poethig S."/>
            <person name="Leichty A.R."/>
        </authorList>
    </citation>
    <scope>NUCLEOTIDE SEQUENCE</scope>
    <source>
        <strain evidence="2">Acra3RX</strain>
        <tissue evidence="2">Leaf</tissue>
    </source>
</reference>
<comment type="caution">
    <text evidence="2">The sequence shown here is derived from an EMBL/GenBank/DDBJ whole genome shotgun (WGS) entry which is preliminary data.</text>
</comment>
<keyword evidence="3" id="KW-1185">Reference proteome</keyword>
<gene>
    <name evidence="2" type="ORF">QN277_012387</name>
</gene>
<proteinExistence type="predicted"/>
<evidence type="ECO:0000256" key="1">
    <source>
        <dbReference type="SAM" id="MobiDB-lite"/>
    </source>
</evidence>
<sequence>MELPNQTSKRLRDDSPPNSPVSKIARVDSYDPAMDSSVPTHFQDDLFNILDDTDNLPERNTTMQGLDSVIKSFEEEILASGSDSVVYDPTPESGEFHVELGYLLEASDDELGLPPSASATATEETKPESEDVSQVGSDGVDVGELLGFENEIEKYEPVGLEGGENENGSGIVSFDGLLDYPESYDVVWRSESLQAM</sequence>
<feature type="region of interest" description="Disordered" evidence="1">
    <location>
        <begin position="1"/>
        <end position="24"/>
    </location>
</feature>
<organism evidence="2 3">
    <name type="scientific">Acacia crassicarpa</name>
    <name type="common">northern wattle</name>
    <dbReference type="NCBI Taxonomy" id="499986"/>
    <lineage>
        <taxon>Eukaryota</taxon>
        <taxon>Viridiplantae</taxon>
        <taxon>Streptophyta</taxon>
        <taxon>Embryophyta</taxon>
        <taxon>Tracheophyta</taxon>
        <taxon>Spermatophyta</taxon>
        <taxon>Magnoliopsida</taxon>
        <taxon>eudicotyledons</taxon>
        <taxon>Gunneridae</taxon>
        <taxon>Pentapetalae</taxon>
        <taxon>rosids</taxon>
        <taxon>fabids</taxon>
        <taxon>Fabales</taxon>
        <taxon>Fabaceae</taxon>
        <taxon>Caesalpinioideae</taxon>
        <taxon>mimosoid clade</taxon>
        <taxon>Acacieae</taxon>
        <taxon>Acacia</taxon>
    </lineage>
</organism>
<evidence type="ECO:0000313" key="2">
    <source>
        <dbReference type="EMBL" id="KAK4280815.1"/>
    </source>
</evidence>
<dbReference type="AlphaFoldDB" id="A0AAE1N093"/>
<dbReference type="EMBL" id="JAWXYG010000002">
    <property type="protein sequence ID" value="KAK4280815.1"/>
    <property type="molecule type" value="Genomic_DNA"/>
</dbReference>
<evidence type="ECO:0000313" key="3">
    <source>
        <dbReference type="Proteomes" id="UP001293593"/>
    </source>
</evidence>
<name>A0AAE1N093_9FABA</name>
<feature type="region of interest" description="Disordered" evidence="1">
    <location>
        <begin position="107"/>
        <end position="138"/>
    </location>
</feature>
<dbReference type="PANTHER" id="PTHR34539:SF15">
    <property type="match status" value="1"/>
</dbReference>
<protein>
    <submittedName>
        <fullName evidence="2">Uncharacterized protein</fullName>
    </submittedName>
</protein>
<dbReference type="PANTHER" id="PTHR34539">
    <property type="entry name" value="T6J4.11 PROTEIN"/>
    <property type="match status" value="1"/>
</dbReference>
<accession>A0AAE1N093</accession>
<feature type="region of interest" description="Disordered" evidence="1">
    <location>
        <begin position="157"/>
        <end position="176"/>
    </location>
</feature>
<dbReference type="Proteomes" id="UP001293593">
    <property type="component" value="Unassembled WGS sequence"/>
</dbReference>